<evidence type="ECO:0000259" key="6">
    <source>
        <dbReference type="PROSITE" id="PS51007"/>
    </source>
</evidence>
<dbReference type="STRING" id="1183432.AGR3A_pa70047"/>
<accession>A0A1S7SA11</accession>
<evidence type="ECO:0000256" key="5">
    <source>
        <dbReference type="SAM" id="SignalP"/>
    </source>
</evidence>
<keyword evidence="5" id="KW-0732">Signal</keyword>
<evidence type="ECO:0000256" key="2">
    <source>
        <dbReference type="ARBA" id="ARBA00022723"/>
    </source>
</evidence>
<keyword evidence="8" id="KW-1185">Reference proteome</keyword>
<evidence type="ECO:0000313" key="8">
    <source>
        <dbReference type="Proteomes" id="UP000191988"/>
    </source>
</evidence>
<evidence type="ECO:0000313" key="7">
    <source>
        <dbReference type="EMBL" id="CUX65236.1"/>
    </source>
</evidence>
<feature type="signal peptide" evidence="5">
    <location>
        <begin position="1"/>
        <end position="20"/>
    </location>
</feature>
<evidence type="ECO:0000256" key="1">
    <source>
        <dbReference type="ARBA" id="ARBA00022617"/>
    </source>
</evidence>
<keyword evidence="1 4" id="KW-0349">Heme</keyword>
<protein>
    <submittedName>
        <fullName evidence="7">Cytochrome c family protein</fullName>
    </submittedName>
</protein>
<feature type="chain" id="PRO_5010565934" evidence="5">
    <location>
        <begin position="21"/>
        <end position="143"/>
    </location>
</feature>
<sequence length="143" mass="15124">MNKRNVFALLVAAAAVAGFALWNRTGSEDEARRGVSGQGTALSVVVPSSLSDTAKMGERAFNAVCAACHGKNAAGTDAGPPLIHRIYEPSHHGDYAFEMAVANGVRAHHWKFGNMPPQPGLTRADVATIVAYVRELQRANGIN</sequence>
<keyword evidence="2 4" id="KW-0479">Metal-binding</keyword>
<dbReference type="InterPro" id="IPR009056">
    <property type="entry name" value="Cyt_c-like_dom"/>
</dbReference>
<dbReference type="GO" id="GO:0046872">
    <property type="term" value="F:metal ion binding"/>
    <property type="evidence" value="ECO:0007669"/>
    <property type="project" value="UniProtKB-KW"/>
</dbReference>
<dbReference type="RefSeq" id="WP_037094849.1">
    <property type="nucleotide sequence ID" value="NZ_LT009725.1"/>
</dbReference>
<dbReference type="InterPro" id="IPR036909">
    <property type="entry name" value="Cyt_c-like_dom_sf"/>
</dbReference>
<organism evidence="7 8">
    <name type="scientific">Agrobacterium tomkonis CFBP 6623</name>
    <dbReference type="NCBI Taxonomy" id="1183432"/>
    <lineage>
        <taxon>Bacteria</taxon>
        <taxon>Pseudomonadati</taxon>
        <taxon>Pseudomonadota</taxon>
        <taxon>Alphaproteobacteria</taxon>
        <taxon>Hyphomicrobiales</taxon>
        <taxon>Rhizobiaceae</taxon>
        <taxon>Rhizobium/Agrobacterium group</taxon>
        <taxon>Agrobacterium</taxon>
        <taxon>Agrobacterium tumefaciens complex</taxon>
    </lineage>
</organism>
<dbReference type="PROSITE" id="PS51007">
    <property type="entry name" value="CYTC"/>
    <property type="match status" value="1"/>
</dbReference>
<proteinExistence type="predicted"/>
<reference evidence="8" key="1">
    <citation type="submission" date="2016-01" db="EMBL/GenBank/DDBJ databases">
        <authorList>
            <person name="Regsiter A."/>
            <person name="william w."/>
        </authorList>
    </citation>
    <scope>NUCLEOTIDE SEQUENCE [LARGE SCALE GENOMIC DNA]</scope>
    <source>
        <strain evidence="8">CFBP 6623</strain>
    </source>
</reference>
<evidence type="ECO:0000256" key="3">
    <source>
        <dbReference type="ARBA" id="ARBA00023004"/>
    </source>
</evidence>
<name>A0A1S7SA11_9HYPH</name>
<dbReference type="GO" id="GO:0009055">
    <property type="term" value="F:electron transfer activity"/>
    <property type="evidence" value="ECO:0007669"/>
    <property type="project" value="InterPro"/>
</dbReference>
<dbReference type="Proteomes" id="UP000191988">
    <property type="component" value="Unassembled WGS sequence"/>
</dbReference>
<keyword evidence="3 4" id="KW-0408">Iron</keyword>
<dbReference type="Gene3D" id="1.10.760.10">
    <property type="entry name" value="Cytochrome c-like domain"/>
    <property type="match status" value="1"/>
</dbReference>
<dbReference type="SUPFAM" id="SSF46626">
    <property type="entry name" value="Cytochrome c"/>
    <property type="match status" value="1"/>
</dbReference>
<dbReference type="Pfam" id="PF00034">
    <property type="entry name" value="Cytochrom_C"/>
    <property type="match status" value="1"/>
</dbReference>
<dbReference type="EMBL" id="FBWK01000071">
    <property type="protein sequence ID" value="CUX65236.1"/>
    <property type="molecule type" value="Genomic_DNA"/>
</dbReference>
<dbReference type="GO" id="GO:0020037">
    <property type="term" value="F:heme binding"/>
    <property type="evidence" value="ECO:0007669"/>
    <property type="project" value="InterPro"/>
</dbReference>
<feature type="domain" description="Cytochrome c" evidence="6">
    <location>
        <begin position="52"/>
        <end position="137"/>
    </location>
</feature>
<dbReference type="AlphaFoldDB" id="A0A1S7SA11"/>
<evidence type="ECO:0000256" key="4">
    <source>
        <dbReference type="PROSITE-ProRule" id="PRU00433"/>
    </source>
</evidence>
<gene>
    <name evidence="7" type="ORF">AGR3A_pa70047</name>
</gene>